<feature type="transmembrane region" description="Helical" evidence="1">
    <location>
        <begin position="12"/>
        <end position="32"/>
    </location>
</feature>
<feature type="transmembrane region" description="Helical" evidence="1">
    <location>
        <begin position="301"/>
        <end position="318"/>
    </location>
</feature>
<feature type="transmembrane region" description="Helical" evidence="1">
    <location>
        <begin position="52"/>
        <end position="72"/>
    </location>
</feature>
<dbReference type="PANTHER" id="PTHR43044">
    <property type="match status" value="1"/>
</dbReference>
<feature type="transmembrane region" description="Helical" evidence="1">
    <location>
        <begin position="216"/>
        <end position="239"/>
    </location>
</feature>
<reference evidence="2 3" key="1">
    <citation type="submission" date="2016-10" db="EMBL/GenBank/DDBJ databases">
        <authorList>
            <person name="de Groot N.N."/>
        </authorList>
    </citation>
    <scope>NUCLEOTIDE SEQUENCE [LARGE SCALE GENOMIC DNA]</scope>
    <source>
        <strain evidence="2 3">DSM 527</strain>
    </source>
</reference>
<feature type="transmembrane region" description="Helical" evidence="1">
    <location>
        <begin position="330"/>
        <end position="348"/>
    </location>
</feature>
<dbReference type="Proteomes" id="UP000199045">
    <property type="component" value="Unassembled WGS sequence"/>
</dbReference>
<evidence type="ECO:0000313" key="2">
    <source>
        <dbReference type="EMBL" id="SDF16608.1"/>
    </source>
</evidence>
<feature type="transmembrane region" description="Helical" evidence="1">
    <location>
        <begin position="259"/>
        <end position="281"/>
    </location>
</feature>
<feature type="transmembrane region" description="Helical" evidence="1">
    <location>
        <begin position="84"/>
        <end position="105"/>
    </location>
</feature>
<dbReference type="OrthoDB" id="140980at2"/>
<feature type="transmembrane region" description="Helical" evidence="1">
    <location>
        <begin position="182"/>
        <end position="204"/>
    </location>
</feature>
<organism evidence="2 3">
    <name type="scientific">Chitinophaga filiformis</name>
    <name type="common">Myxococcus filiformis</name>
    <name type="synonym">Flexibacter filiformis</name>
    <dbReference type="NCBI Taxonomy" id="104663"/>
    <lineage>
        <taxon>Bacteria</taxon>
        <taxon>Pseudomonadati</taxon>
        <taxon>Bacteroidota</taxon>
        <taxon>Chitinophagia</taxon>
        <taxon>Chitinophagales</taxon>
        <taxon>Chitinophagaceae</taxon>
        <taxon>Chitinophaga</taxon>
    </lineage>
</organism>
<evidence type="ECO:0008006" key="4">
    <source>
        <dbReference type="Google" id="ProtNLM"/>
    </source>
</evidence>
<evidence type="ECO:0000313" key="3">
    <source>
        <dbReference type="Proteomes" id="UP000199045"/>
    </source>
</evidence>
<evidence type="ECO:0000256" key="1">
    <source>
        <dbReference type="SAM" id="Phobius"/>
    </source>
</evidence>
<feature type="transmembrane region" description="Helical" evidence="1">
    <location>
        <begin position="360"/>
        <end position="377"/>
    </location>
</feature>
<dbReference type="RefSeq" id="WP_089829100.1">
    <property type="nucleotide sequence ID" value="NZ_FNBN01000001.1"/>
</dbReference>
<accession>A0A1G7IVH8</accession>
<sequence length="402" mass="46231">MKDQFVVPARLKTTSFVLMGIGLLTLLIGIFAFHGEHGSTRFWAGILQNSSFFTLIVLASTFFIGATTLAHGGWQIGFRRVPEAISMALPVLGGILFLVVMLIVFGGKEHIYHWVNVEHVKHDAVLTWKQAFLNKGTYTGFMAVTIGLWIFFTIKLRNMSIEEDGWDLTAASGRRILWRNTVWCGAFIVIYTLSVGSTTPWLLLMSIDAHWYSTMYSWYTFASTWVSGIALIILFVAYLKRNGYLPMVNEEHLHDLGKFAFAFSIFWTYLWFSQYMLIWYANMPEETIYFKPRVWGEWRGIFFLNLIINFIVPLLYLMKRDTKRNYSSMVFISIVILAGHWMDFWQMVGPGTYGHLVFPWYEAGLAVGFVGLIIFLVSNQLSKTALVPKNHPYLKESIVHHT</sequence>
<proteinExistence type="predicted"/>
<keyword evidence="1" id="KW-0812">Transmembrane</keyword>
<name>A0A1G7IVH8_CHIFI</name>
<feature type="transmembrane region" description="Helical" evidence="1">
    <location>
        <begin position="136"/>
        <end position="154"/>
    </location>
</feature>
<keyword evidence="1" id="KW-1133">Transmembrane helix</keyword>
<dbReference type="AlphaFoldDB" id="A0A1G7IVH8"/>
<dbReference type="PANTHER" id="PTHR43044:SF1">
    <property type="entry name" value="QUINOL:CYTOCHROME C OXIDOREDUCTASE QUINONE-BINDING SUBUNIT 2"/>
    <property type="match status" value="1"/>
</dbReference>
<protein>
    <recommendedName>
        <fullName evidence="4">Quinol:cytochrome c oxidoreductase quinone-binding subunit 2</fullName>
    </recommendedName>
</protein>
<dbReference type="STRING" id="104663.SAMN04488121_101994"/>
<keyword evidence="1" id="KW-0472">Membrane</keyword>
<dbReference type="EMBL" id="FNBN01000001">
    <property type="protein sequence ID" value="SDF16608.1"/>
    <property type="molecule type" value="Genomic_DNA"/>
</dbReference>
<gene>
    <name evidence="2" type="ORF">SAMN04488121_101994</name>
</gene>